<dbReference type="Gene3D" id="2.40.30.30">
    <property type="entry name" value="Riboflavin kinase-like"/>
    <property type="match status" value="1"/>
</dbReference>
<protein>
    <recommendedName>
        <fullName evidence="15">Riboflavin biosynthesis protein</fullName>
    </recommendedName>
    <domain>
        <recommendedName>
            <fullName evidence="15">Riboflavin kinase</fullName>
            <ecNumber evidence="15">2.7.1.26</ecNumber>
        </recommendedName>
        <alternativeName>
            <fullName evidence="15">Flavokinase</fullName>
        </alternativeName>
    </domain>
    <domain>
        <recommendedName>
            <fullName evidence="15">FMN adenylyltransferase</fullName>
            <ecNumber evidence="15">2.7.7.2</ecNumber>
        </recommendedName>
        <alternativeName>
            <fullName evidence="15">FAD pyrophosphorylase</fullName>
        </alternativeName>
        <alternativeName>
            <fullName evidence="15">FAD synthase</fullName>
        </alternativeName>
    </domain>
</protein>
<sequence>MQVHHGIEHFRRLSNAVVTSGTFDGVHLGHQKILQRLIESARQSQGESVVLTFWPHPRTVVAADSADLKLLNTLEEKIESLAASGIDHLVVIPFNRDFSLLTSDQFIRNILIDTIGTKRLVIGYDHRFGRNREGGFDYLQAHAHEYGFTVEEIPSQDVEHLAVSSTRIRQALLSGDVSTAANFLGRPYTLSGTVVKGRQLGRQLGYPTANLELPESYKLVPADGVYAVRVRWRNDWYGGMLSIGTNPTVEGTIRTIEVNIFDFDQEIYGEKLTLEFVSWLRGQVKYEGLEPLITQIGQDKVDSLAILHSHSYTK</sequence>
<name>A0A2S7IR62_9BACT</name>
<dbReference type="RefSeq" id="WP_104712024.1">
    <property type="nucleotide sequence ID" value="NZ_PTRA01000001.1"/>
</dbReference>
<dbReference type="SUPFAM" id="SSF82114">
    <property type="entry name" value="Riboflavin kinase-like"/>
    <property type="match status" value="1"/>
</dbReference>
<keyword evidence="10 15" id="KW-0274">FAD</keyword>
<dbReference type="EC" id="2.7.7.2" evidence="15"/>
<dbReference type="SMART" id="SM00904">
    <property type="entry name" value="Flavokinase"/>
    <property type="match status" value="1"/>
</dbReference>
<dbReference type="InterPro" id="IPR015865">
    <property type="entry name" value="Riboflavin_kinase_bac/euk"/>
</dbReference>
<dbReference type="PIRSF" id="PIRSF004491">
    <property type="entry name" value="FAD_Synth"/>
    <property type="match status" value="1"/>
</dbReference>
<evidence type="ECO:0000256" key="9">
    <source>
        <dbReference type="ARBA" id="ARBA00022777"/>
    </source>
</evidence>
<evidence type="ECO:0000256" key="15">
    <source>
        <dbReference type="PIRNR" id="PIRNR004491"/>
    </source>
</evidence>
<keyword evidence="18" id="KW-1185">Reference proteome</keyword>
<dbReference type="SUPFAM" id="SSF52374">
    <property type="entry name" value="Nucleotidylyl transferase"/>
    <property type="match status" value="1"/>
</dbReference>
<dbReference type="Pfam" id="PF06574">
    <property type="entry name" value="FAD_syn"/>
    <property type="match status" value="1"/>
</dbReference>
<evidence type="ECO:0000256" key="5">
    <source>
        <dbReference type="ARBA" id="ARBA00022643"/>
    </source>
</evidence>
<evidence type="ECO:0000256" key="6">
    <source>
        <dbReference type="ARBA" id="ARBA00022679"/>
    </source>
</evidence>
<dbReference type="NCBIfam" id="NF004162">
    <property type="entry name" value="PRK05627.1-5"/>
    <property type="match status" value="1"/>
</dbReference>
<comment type="pathway">
    <text evidence="2 15">Cofactor biosynthesis; FAD biosynthesis; FAD from FMN: step 1/1.</text>
</comment>
<evidence type="ECO:0000256" key="14">
    <source>
        <dbReference type="ARBA" id="ARBA00049494"/>
    </source>
</evidence>
<dbReference type="EMBL" id="PTRA01000001">
    <property type="protein sequence ID" value="PQA60070.1"/>
    <property type="molecule type" value="Genomic_DNA"/>
</dbReference>
<dbReference type="CDD" id="cd02064">
    <property type="entry name" value="FAD_synthetase_N"/>
    <property type="match status" value="1"/>
</dbReference>
<dbReference type="NCBIfam" id="TIGR00083">
    <property type="entry name" value="ribF"/>
    <property type="match status" value="1"/>
</dbReference>
<evidence type="ECO:0000313" key="17">
    <source>
        <dbReference type="EMBL" id="PQA60070.1"/>
    </source>
</evidence>
<evidence type="ECO:0000259" key="16">
    <source>
        <dbReference type="SMART" id="SM00904"/>
    </source>
</evidence>
<dbReference type="InterPro" id="IPR015864">
    <property type="entry name" value="FAD_synthase"/>
</dbReference>
<comment type="catalytic activity">
    <reaction evidence="13 15">
        <text>riboflavin + ATP = FMN + ADP + H(+)</text>
        <dbReference type="Rhea" id="RHEA:14357"/>
        <dbReference type="ChEBI" id="CHEBI:15378"/>
        <dbReference type="ChEBI" id="CHEBI:30616"/>
        <dbReference type="ChEBI" id="CHEBI:57986"/>
        <dbReference type="ChEBI" id="CHEBI:58210"/>
        <dbReference type="ChEBI" id="CHEBI:456216"/>
        <dbReference type="EC" id="2.7.1.26"/>
    </reaction>
</comment>
<dbReference type="FunFam" id="3.40.50.620:FF:000021">
    <property type="entry name" value="Riboflavin biosynthesis protein"/>
    <property type="match status" value="1"/>
</dbReference>
<reference evidence="18" key="1">
    <citation type="submission" date="2018-02" db="EMBL/GenBank/DDBJ databases">
        <title>Genome sequencing of Solimonas sp. HR-BB.</title>
        <authorList>
            <person name="Lee Y."/>
            <person name="Jeon C.O."/>
        </authorList>
    </citation>
    <scope>NUCLEOTIDE SEQUENCE [LARGE SCALE GENOMIC DNA]</scope>
    <source>
        <strain evidence="18">HR-U</strain>
    </source>
</reference>
<evidence type="ECO:0000256" key="13">
    <source>
        <dbReference type="ARBA" id="ARBA00047880"/>
    </source>
</evidence>
<dbReference type="Gene3D" id="3.40.50.620">
    <property type="entry name" value="HUPs"/>
    <property type="match status" value="1"/>
</dbReference>
<dbReference type="GO" id="GO:0003919">
    <property type="term" value="F:FMN adenylyltransferase activity"/>
    <property type="evidence" value="ECO:0007669"/>
    <property type="project" value="UniProtKB-UniRule"/>
</dbReference>
<dbReference type="GO" id="GO:0005524">
    <property type="term" value="F:ATP binding"/>
    <property type="evidence" value="ECO:0007669"/>
    <property type="project" value="UniProtKB-UniRule"/>
</dbReference>
<evidence type="ECO:0000256" key="3">
    <source>
        <dbReference type="ARBA" id="ARBA00005201"/>
    </source>
</evidence>
<gene>
    <name evidence="17" type="ORF">C5O19_10770</name>
</gene>
<keyword evidence="5 15" id="KW-0288">FMN</keyword>
<dbReference type="OrthoDB" id="9803667at2"/>
<dbReference type="Proteomes" id="UP000239590">
    <property type="component" value="Unassembled WGS sequence"/>
</dbReference>
<dbReference type="UniPathway" id="UPA00277">
    <property type="reaction ID" value="UER00407"/>
</dbReference>
<dbReference type="EC" id="2.7.1.26" evidence="15"/>
<comment type="function">
    <text evidence="1">Catalyzes the phosphorylation of riboflavin to FMN followed by the adenylation of FMN to FAD.</text>
</comment>
<dbReference type="AlphaFoldDB" id="A0A2S7IR62"/>
<evidence type="ECO:0000256" key="4">
    <source>
        <dbReference type="ARBA" id="ARBA00022630"/>
    </source>
</evidence>
<dbReference type="InterPro" id="IPR023468">
    <property type="entry name" value="Riboflavin_kinase"/>
</dbReference>
<dbReference type="GO" id="GO:0009398">
    <property type="term" value="P:FMN biosynthetic process"/>
    <property type="evidence" value="ECO:0007669"/>
    <property type="project" value="UniProtKB-UniRule"/>
</dbReference>
<dbReference type="UniPathway" id="UPA00276">
    <property type="reaction ID" value="UER00406"/>
</dbReference>
<dbReference type="NCBIfam" id="NF004160">
    <property type="entry name" value="PRK05627.1-3"/>
    <property type="match status" value="1"/>
</dbReference>
<dbReference type="GO" id="GO:0009231">
    <property type="term" value="P:riboflavin biosynthetic process"/>
    <property type="evidence" value="ECO:0007669"/>
    <property type="project" value="InterPro"/>
</dbReference>
<dbReference type="GO" id="GO:0008531">
    <property type="term" value="F:riboflavin kinase activity"/>
    <property type="evidence" value="ECO:0007669"/>
    <property type="project" value="UniProtKB-UniRule"/>
</dbReference>
<keyword evidence="7 15" id="KW-0548">Nucleotidyltransferase</keyword>
<dbReference type="FunFam" id="2.40.30.30:FF:000003">
    <property type="entry name" value="Riboflavin biosynthesis protein"/>
    <property type="match status" value="1"/>
</dbReference>
<dbReference type="PANTHER" id="PTHR22749">
    <property type="entry name" value="RIBOFLAVIN KINASE/FMN ADENYLYLTRANSFERASE"/>
    <property type="match status" value="1"/>
</dbReference>
<dbReference type="PANTHER" id="PTHR22749:SF6">
    <property type="entry name" value="RIBOFLAVIN KINASE"/>
    <property type="match status" value="1"/>
</dbReference>
<keyword evidence="12" id="KW-0511">Multifunctional enzyme</keyword>
<keyword evidence="4 15" id="KW-0285">Flavoprotein</keyword>
<organism evidence="17 18">
    <name type="scientific">Siphonobacter curvatus</name>
    <dbReference type="NCBI Taxonomy" id="2094562"/>
    <lineage>
        <taxon>Bacteria</taxon>
        <taxon>Pseudomonadati</taxon>
        <taxon>Bacteroidota</taxon>
        <taxon>Cytophagia</taxon>
        <taxon>Cytophagales</taxon>
        <taxon>Cytophagaceae</taxon>
        <taxon>Siphonobacter</taxon>
    </lineage>
</organism>
<dbReference type="Pfam" id="PF01687">
    <property type="entry name" value="Flavokinase"/>
    <property type="match status" value="1"/>
</dbReference>
<dbReference type="InterPro" id="IPR002606">
    <property type="entry name" value="Riboflavin_kinase_bac"/>
</dbReference>
<dbReference type="GO" id="GO:0006747">
    <property type="term" value="P:FAD biosynthetic process"/>
    <property type="evidence" value="ECO:0007669"/>
    <property type="project" value="UniProtKB-UniRule"/>
</dbReference>
<evidence type="ECO:0000256" key="10">
    <source>
        <dbReference type="ARBA" id="ARBA00022827"/>
    </source>
</evidence>
<comment type="similarity">
    <text evidence="15">Belongs to the ribF family.</text>
</comment>
<keyword evidence="6 15" id="KW-0808">Transferase</keyword>
<accession>A0A2S7IR62</accession>
<evidence type="ECO:0000313" key="18">
    <source>
        <dbReference type="Proteomes" id="UP000239590"/>
    </source>
</evidence>
<feature type="domain" description="Riboflavin kinase" evidence="16">
    <location>
        <begin position="183"/>
        <end position="308"/>
    </location>
</feature>
<keyword evidence="8 15" id="KW-0547">Nucleotide-binding</keyword>
<evidence type="ECO:0000256" key="8">
    <source>
        <dbReference type="ARBA" id="ARBA00022741"/>
    </source>
</evidence>
<comment type="catalytic activity">
    <reaction evidence="14 15">
        <text>FMN + ATP + H(+) = FAD + diphosphate</text>
        <dbReference type="Rhea" id="RHEA:17237"/>
        <dbReference type="ChEBI" id="CHEBI:15378"/>
        <dbReference type="ChEBI" id="CHEBI:30616"/>
        <dbReference type="ChEBI" id="CHEBI:33019"/>
        <dbReference type="ChEBI" id="CHEBI:57692"/>
        <dbReference type="ChEBI" id="CHEBI:58210"/>
        <dbReference type="EC" id="2.7.7.2"/>
    </reaction>
</comment>
<dbReference type="InterPro" id="IPR023465">
    <property type="entry name" value="Riboflavin_kinase_dom_sf"/>
</dbReference>
<comment type="caution">
    <text evidence="17">The sequence shown here is derived from an EMBL/GenBank/DDBJ whole genome shotgun (WGS) entry which is preliminary data.</text>
</comment>
<keyword evidence="9 15" id="KW-0418">Kinase</keyword>
<keyword evidence="11 15" id="KW-0067">ATP-binding</keyword>
<evidence type="ECO:0000256" key="11">
    <source>
        <dbReference type="ARBA" id="ARBA00022840"/>
    </source>
</evidence>
<evidence type="ECO:0000256" key="12">
    <source>
        <dbReference type="ARBA" id="ARBA00023268"/>
    </source>
</evidence>
<comment type="pathway">
    <text evidence="3 15">Cofactor biosynthesis; FMN biosynthesis; FMN from riboflavin (ATP route): step 1/1.</text>
</comment>
<proteinExistence type="inferred from homology"/>
<evidence type="ECO:0000256" key="7">
    <source>
        <dbReference type="ARBA" id="ARBA00022695"/>
    </source>
</evidence>
<dbReference type="InterPro" id="IPR014729">
    <property type="entry name" value="Rossmann-like_a/b/a_fold"/>
</dbReference>
<evidence type="ECO:0000256" key="1">
    <source>
        <dbReference type="ARBA" id="ARBA00002121"/>
    </source>
</evidence>
<evidence type="ECO:0000256" key="2">
    <source>
        <dbReference type="ARBA" id="ARBA00004726"/>
    </source>
</evidence>